<dbReference type="EMBL" id="VTEH01000027">
    <property type="protein sequence ID" value="TYR72762.1"/>
    <property type="molecule type" value="Genomic_DNA"/>
</dbReference>
<dbReference type="RefSeq" id="WP_148948755.1">
    <property type="nucleotide sequence ID" value="NZ_VTEH01000027.1"/>
</dbReference>
<comment type="similarity">
    <text evidence="1">Belongs to the HesB/IscA family.</text>
</comment>
<dbReference type="PIRSF" id="PIRSF034852">
    <property type="entry name" value="UCP034852"/>
    <property type="match status" value="1"/>
</dbReference>
<dbReference type="InterPro" id="IPR008326">
    <property type="entry name" value="PdhI-like"/>
</dbReference>
<dbReference type="InterPro" id="IPR035903">
    <property type="entry name" value="HesB-like_dom_sf"/>
</dbReference>
<comment type="caution">
    <text evidence="2">The sequence shown here is derived from an EMBL/GenBank/DDBJ whole genome shotgun (WGS) entry which is preliminary data.</text>
</comment>
<dbReference type="Proteomes" id="UP000323317">
    <property type="component" value="Unassembled WGS sequence"/>
</dbReference>
<evidence type="ECO:0000313" key="2">
    <source>
        <dbReference type="EMBL" id="TYR72762.1"/>
    </source>
</evidence>
<organism evidence="2 3">
    <name type="scientific">Rossellomorea vietnamensis</name>
    <dbReference type="NCBI Taxonomy" id="218284"/>
    <lineage>
        <taxon>Bacteria</taxon>
        <taxon>Bacillati</taxon>
        <taxon>Bacillota</taxon>
        <taxon>Bacilli</taxon>
        <taxon>Bacillales</taxon>
        <taxon>Bacillaceae</taxon>
        <taxon>Rossellomorea</taxon>
    </lineage>
</organism>
<evidence type="ECO:0008006" key="4">
    <source>
        <dbReference type="Google" id="ProtNLM"/>
    </source>
</evidence>
<accession>A0A5D4K6A5</accession>
<dbReference type="SUPFAM" id="SSF89360">
    <property type="entry name" value="HesB-like domain"/>
    <property type="match status" value="1"/>
</dbReference>
<reference evidence="2 3" key="1">
    <citation type="submission" date="2019-08" db="EMBL/GenBank/DDBJ databases">
        <title>Bacillus genomes from the desert of Cuatro Cienegas, Coahuila.</title>
        <authorList>
            <person name="Olmedo-Alvarez G."/>
        </authorList>
    </citation>
    <scope>NUCLEOTIDE SEQUENCE [LARGE SCALE GENOMIC DNA]</scope>
    <source>
        <strain evidence="2 3">CH40_1T</strain>
    </source>
</reference>
<evidence type="ECO:0000313" key="3">
    <source>
        <dbReference type="Proteomes" id="UP000323317"/>
    </source>
</evidence>
<protein>
    <recommendedName>
        <fullName evidence="4">HesB/YadR/YfhF family protein</fullName>
    </recommendedName>
</protein>
<name>A0A5D4K6A5_9BACI</name>
<evidence type="ECO:0000256" key="1">
    <source>
        <dbReference type="ARBA" id="ARBA00006718"/>
    </source>
</evidence>
<proteinExistence type="inferred from homology"/>
<gene>
    <name evidence="2" type="ORF">FZC79_21740</name>
</gene>
<dbReference type="AlphaFoldDB" id="A0A5D4K6A5"/>
<sequence length="96" mass="11465">MNISFSDEALKWFKEEMDIEEGDFVRFYVRYGGSSPLHESFSLGVNKEEPIDMGSKEEVDGTTFFVEENDLWFFLEHDLYVNFNEKLHEPSYEYKK</sequence>